<proteinExistence type="inferred from homology"/>
<dbReference type="AlphaFoldDB" id="A0A6P8I5E2"/>
<evidence type="ECO:0000256" key="5">
    <source>
        <dbReference type="ARBA" id="ARBA00022968"/>
    </source>
</evidence>
<dbReference type="InterPro" id="IPR008428">
    <property type="entry name" value="Chond_GalNAc"/>
</dbReference>
<dbReference type="GeneID" id="116299284"/>
<dbReference type="Pfam" id="PF05679">
    <property type="entry name" value="CHGN"/>
    <property type="match status" value="1"/>
</dbReference>
<dbReference type="InterPro" id="IPR029044">
    <property type="entry name" value="Nucleotide-diphossugar_trans"/>
</dbReference>
<dbReference type="FunFam" id="3.90.550.50:FF:000004">
    <property type="entry name" value="Hexosyltransferase"/>
    <property type="match status" value="1"/>
</dbReference>
<dbReference type="Gene3D" id="3.90.550.50">
    <property type="match status" value="1"/>
</dbReference>
<keyword evidence="5 10" id="KW-0735">Signal-anchor</keyword>
<comment type="similarity">
    <text evidence="2 10">Belongs to the chondroitin N-acetylgalactosaminyltransferase family.</text>
</comment>
<evidence type="ECO:0000313" key="11">
    <source>
        <dbReference type="Proteomes" id="UP000515163"/>
    </source>
</evidence>
<dbReference type="InterPro" id="IPR051227">
    <property type="entry name" value="CS_glycosyltransferase"/>
</dbReference>
<evidence type="ECO:0000256" key="8">
    <source>
        <dbReference type="ARBA" id="ARBA00023136"/>
    </source>
</evidence>
<evidence type="ECO:0000256" key="7">
    <source>
        <dbReference type="ARBA" id="ARBA00023034"/>
    </source>
</evidence>
<dbReference type="KEGG" id="aten:116299284"/>
<evidence type="ECO:0000256" key="2">
    <source>
        <dbReference type="ARBA" id="ARBA00009239"/>
    </source>
</evidence>
<keyword evidence="8" id="KW-0472">Membrane</keyword>
<dbReference type="PANTHER" id="PTHR12369">
    <property type="entry name" value="CHONDROITIN SYNTHASE"/>
    <property type="match status" value="1"/>
</dbReference>
<dbReference type="FunCoup" id="A0A6P8I5E2">
    <property type="interactions" value="946"/>
</dbReference>
<evidence type="ECO:0000256" key="3">
    <source>
        <dbReference type="ARBA" id="ARBA00022679"/>
    </source>
</evidence>
<keyword evidence="3 10" id="KW-0808">Transferase</keyword>
<evidence type="ECO:0000256" key="10">
    <source>
        <dbReference type="RuleBase" id="RU364016"/>
    </source>
</evidence>
<dbReference type="Gene3D" id="3.90.550.10">
    <property type="entry name" value="Spore Coat Polysaccharide Biosynthesis Protein SpsA, Chain A"/>
    <property type="match status" value="1"/>
</dbReference>
<evidence type="ECO:0000256" key="4">
    <source>
        <dbReference type="ARBA" id="ARBA00022692"/>
    </source>
</evidence>
<dbReference type="Proteomes" id="UP000515163">
    <property type="component" value="Unplaced"/>
</dbReference>
<dbReference type="GO" id="GO:0047238">
    <property type="term" value="F:glucuronosyl-N-acetylgalactosaminyl-proteoglycan 4-beta-N-acetylgalactosaminyltransferase activity"/>
    <property type="evidence" value="ECO:0007669"/>
    <property type="project" value="TreeGrafter"/>
</dbReference>
<sequence length="731" mass="84056">MAKMKSKNMSVRAVFTLLGGLIVGFSVALMLRHHLLPMPTRRCHINFKSDLRPRSISKELGNRKLIFIGVMTAEKFLNTRAKAVYETWGKKVPGRLEFFSSVGSKENPSLPVVSLQGVDDSYPPQRKSMMMLKYMHDHYIDHYEWFMRSDDDVYVRSDKLANFLLSLNSSEDIYLGQAGTGTKGEKGLLGLGYGDNFCMGGPGVIMSRSVLKKVVPHVEYCLKNLVTNHEDVEVGRCIKKFVGVSCTWSFEMQAIFYHNQSRNQAFHGNLDTKSVRKAITLHPIKNPPYMYRLHSHFMSLDVQNLQHKAVKLQRGLRNMDILLNASRGPLTDDQKVRLQDIKDFHSQLHHNHISSWDMFTATKFYSDVTLQPPETGMRDPLKEGLNHVLGQTMGLINEEARNVLHRSLEFKKLNHGYIRVHPLYGAQYMMDMLMKYHRHLGHNRRRMTVHVRHHAYLQQPFGNLVYHSEPAIETFPTVHFTLPLAGRYNTFVRFMENFEKVCLKSQENVKLLVVYFPSIEAPNKHKTLIERYQKLYPEAELLWIEALGDFSRGLGLTLGANQFDKTSLLFFCDVDLLFDGEFLNRCRGNTKLGKQVYYPMVFSQFDPNATYPNPQSINHFNLGKNAGFWRTYAFGIVCMYQNDLNTVGGFDTTIRGWGLEDVELYEKFIKHDEIDVFRAADPGLIHVYHPVLCDPHLVDRQWQMCQSSKAAGFASQSTTLKLLISKGFVES</sequence>
<dbReference type="EC" id="2.4.1.-" evidence="10"/>
<keyword evidence="9" id="KW-0325">Glycoprotein</keyword>
<dbReference type="OrthoDB" id="431432at2759"/>
<name>A0A6P8I5E2_ACTTE</name>
<keyword evidence="6" id="KW-1133">Transmembrane helix</keyword>
<dbReference type="SUPFAM" id="SSF53448">
    <property type="entry name" value="Nucleotide-diphospho-sugar transferases"/>
    <property type="match status" value="2"/>
</dbReference>
<protein>
    <recommendedName>
        <fullName evidence="10">Hexosyltransferase</fullName>
        <ecNumber evidence="10">2.4.1.-</ecNumber>
    </recommendedName>
</protein>
<keyword evidence="7 10" id="KW-0333">Golgi apparatus</keyword>
<dbReference type="GO" id="GO:0032580">
    <property type="term" value="C:Golgi cisterna membrane"/>
    <property type="evidence" value="ECO:0007669"/>
    <property type="project" value="UniProtKB-SubCell"/>
</dbReference>
<comment type="subcellular location">
    <subcellularLocation>
        <location evidence="1 10">Golgi apparatus</location>
        <location evidence="1 10">Golgi stack membrane</location>
        <topology evidence="1 10">Single-pass type II membrane protein</topology>
    </subcellularLocation>
</comment>
<accession>A0A6P8I5E2</accession>
<keyword evidence="4" id="KW-0812">Transmembrane</keyword>
<gene>
    <name evidence="12" type="primary">LOC116299284</name>
</gene>
<keyword evidence="11" id="KW-1185">Reference proteome</keyword>
<evidence type="ECO:0000313" key="12">
    <source>
        <dbReference type="RefSeq" id="XP_031563774.1"/>
    </source>
</evidence>
<evidence type="ECO:0000256" key="6">
    <source>
        <dbReference type="ARBA" id="ARBA00022989"/>
    </source>
</evidence>
<reference evidence="12" key="1">
    <citation type="submission" date="2025-08" db="UniProtKB">
        <authorList>
            <consortium name="RefSeq"/>
        </authorList>
    </citation>
    <scope>IDENTIFICATION</scope>
    <source>
        <tissue evidence="12">Tentacle</tissue>
    </source>
</reference>
<organism evidence="11 12">
    <name type="scientific">Actinia tenebrosa</name>
    <name type="common">Australian red waratah sea anemone</name>
    <dbReference type="NCBI Taxonomy" id="6105"/>
    <lineage>
        <taxon>Eukaryota</taxon>
        <taxon>Metazoa</taxon>
        <taxon>Cnidaria</taxon>
        <taxon>Anthozoa</taxon>
        <taxon>Hexacorallia</taxon>
        <taxon>Actiniaria</taxon>
        <taxon>Actiniidae</taxon>
        <taxon>Actinia</taxon>
    </lineage>
</organism>
<evidence type="ECO:0000256" key="9">
    <source>
        <dbReference type="ARBA" id="ARBA00023180"/>
    </source>
</evidence>
<evidence type="ECO:0000256" key="1">
    <source>
        <dbReference type="ARBA" id="ARBA00004447"/>
    </source>
</evidence>
<dbReference type="RefSeq" id="XP_031563774.1">
    <property type="nucleotide sequence ID" value="XM_031707914.1"/>
</dbReference>
<dbReference type="PANTHER" id="PTHR12369:SF11">
    <property type="entry name" value="HEXOSYLTRANSFERASE"/>
    <property type="match status" value="1"/>
</dbReference>
<dbReference type="InParanoid" id="A0A6P8I5E2"/>